<feature type="compositionally biased region" description="Low complexity" evidence="1">
    <location>
        <begin position="16"/>
        <end position="34"/>
    </location>
</feature>
<accession>A0A8H7MF97</accession>
<reference evidence="2" key="1">
    <citation type="submission" date="2018-12" db="EMBL/GenBank/DDBJ databases">
        <authorList>
            <person name="Syme R.A."/>
            <person name="Farfan-Caceres L."/>
            <person name="Lichtenzveig J."/>
        </authorList>
    </citation>
    <scope>NUCLEOTIDE SEQUENCE</scope>
    <source>
        <strain evidence="2">Al4</strain>
    </source>
</reference>
<comment type="caution">
    <text evidence="2">The sequence shown here is derived from an EMBL/GenBank/DDBJ whole genome shotgun (WGS) entry which is preliminary data.</text>
</comment>
<evidence type="ECO:0000256" key="1">
    <source>
        <dbReference type="SAM" id="MobiDB-lite"/>
    </source>
</evidence>
<feature type="region of interest" description="Disordered" evidence="1">
    <location>
        <begin position="340"/>
        <end position="362"/>
    </location>
</feature>
<dbReference type="OrthoDB" id="3781812at2759"/>
<dbReference type="Proteomes" id="UP000651452">
    <property type="component" value="Unassembled WGS sequence"/>
</dbReference>
<gene>
    <name evidence="2" type="ORF">EKO04_011054</name>
</gene>
<evidence type="ECO:0000313" key="2">
    <source>
        <dbReference type="EMBL" id="KAF9691027.1"/>
    </source>
</evidence>
<organism evidence="2 3">
    <name type="scientific">Ascochyta lentis</name>
    <dbReference type="NCBI Taxonomy" id="205686"/>
    <lineage>
        <taxon>Eukaryota</taxon>
        <taxon>Fungi</taxon>
        <taxon>Dikarya</taxon>
        <taxon>Ascomycota</taxon>
        <taxon>Pezizomycotina</taxon>
        <taxon>Dothideomycetes</taxon>
        <taxon>Pleosporomycetidae</taxon>
        <taxon>Pleosporales</taxon>
        <taxon>Pleosporineae</taxon>
        <taxon>Didymellaceae</taxon>
        <taxon>Ascochyta</taxon>
    </lineage>
</organism>
<feature type="region of interest" description="Disordered" evidence="1">
    <location>
        <begin position="282"/>
        <end position="301"/>
    </location>
</feature>
<feature type="region of interest" description="Disordered" evidence="1">
    <location>
        <begin position="1"/>
        <end position="41"/>
    </location>
</feature>
<evidence type="ECO:0000313" key="3">
    <source>
        <dbReference type="Proteomes" id="UP000651452"/>
    </source>
</evidence>
<keyword evidence="3" id="KW-1185">Reference proteome</keyword>
<sequence>MQTSLEYQGPTDASDIPLPTTPITPITPVTATGPPLTPQAPKKAKAKILEYLKPTVYKPYDNPTPKAPKEVLDALSRAAVRKPSSVRRNKAEKKTYPIPRKLLISIVDGKTDFVVHKYVPVRYLMQISDKAAEVLEPKPWAGKFKIYGKYDHSALRSVVDAIVRREDIPVLTDDESSSLEANLLTYEACLRVGISSTHGSVKALLKTVYSQLSKSAITPDILHLVTYRLGPEDAVFRHTANVLCYQRFTKNIPNVLSFEEMVAKKPALQKAMVQIDQAHKARREAINASKRDSTHKNGEAGDEARVSALNEMVESAVATARVRKDDVAEEQKDALLALLKAEKADEKDGNGGGEVKKVEKAE</sequence>
<protein>
    <submittedName>
        <fullName evidence="2">Uncharacterized protein</fullName>
    </submittedName>
</protein>
<name>A0A8H7MF97_9PLEO</name>
<proteinExistence type="predicted"/>
<dbReference type="AlphaFoldDB" id="A0A8H7MF97"/>
<dbReference type="EMBL" id="RZGK01000022">
    <property type="protein sequence ID" value="KAF9691027.1"/>
    <property type="molecule type" value="Genomic_DNA"/>
</dbReference>
<reference evidence="2" key="2">
    <citation type="submission" date="2020-09" db="EMBL/GenBank/DDBJ databases">
        <title>Reference genome assembly for Australian Ascochyta lentis isolate Al4.</title>
        <authorList>
            <person name="Lee R.C."/>
            <person name="Farfan-Caceres L.M."/>
            <person name="Debler J.W."/>
            <person name="Williams A.H."/>
            <person name="Henares B.M."/>
        </authorList>
    </citation>
    <scope>NUCLEOTIDE SEQUENCE</scope>
    <source>
        <strain evidence="2">Al4</strain>
    </source>
</reference>